<reference evidence="2" key="1">
    <citation type="journal article" date="2020" name="mSystems">
        <title>Genome- and Community-Level Interaction Insights into Carbon Utilization and Element Cycling Functions of Hydrothermarchaeota in Hydrothermal Sediment.</title>
        <authorList>
            <person name="Zhou Z."/>
            <person name="Liu Y."/>
            <person name="Xu W."/>
            <person name="Pan J."/>
            <person name="Luo Z.H."/>
            <person name="Li M."/>
        </authorList>
    </citation>
    <scope>NUCLEOTIDE SEQUENCE [LARGE SCALE GENOMIC DNA]</scope>
    <source>
        <strain evidence="2">SpSt-418</strain>
    </source>
</reference>
<dbReference type="CDD" id="cd05379">
    <property type="entry name" value="CAP_bacterial"/>
    <property type="match status" value="1"/>
</dbReference>
<dbReference type="Gene3D" id="3.40.33.10">
    <property type="entry name" value="CAP"/>
    <property type="match status" value="1"/>
</dbReference>
<sequence length="194" mass="22301">MTVRWAIALTSALLSLSVVFGVEFATARSLQHSPRPLLRYTQPLFPSQLNQTPVPQPIPTITEASLPELERQIFEKVNQYRVQRGMRALRIDPRIAVQARAHSRAMADRRVPFGHYNFKQRARQVDRIISSRRVSENVAYIFSHNDPAKRAFEGWLRSESHRRAIEDNFSITGIGVAMGDRGALYFTQIYVRPR</sequence>
<evidence type="ECO:0000259" key="1">
    <source>
        <dbReference type="Pfam" id="PF00188"/>
    </source>
</evidence>
<dbReference type="SUPFAM" id="SSF55797">
    <property type="entry name" value="PR-1-like"/>
    <property type="match status" value="1"/>
</dbReference>
<dbReference type="InterPro" id="IPR035940">
    <property type="entry name" value="CAP_sf"/>
</dbReference>
<proteinExistence type="predicted"/>
<evidence type="ECO:0000313" key="2">
    <source>
        <dbReference type="EMBL" id="HFM98399.1"/>
    </source>
</evidence>
<accession>A0A7C3PFP4</accession>
<dbReference type="Pfam" id="PF00188">
    <property type="entry name" value="CAP"/>
    <property type="match status" value="1"/>
</dbReference>
<comment type="caution">
    <text evidence="2">The sequence shown here is derived from an EMBL/GenBank/DDBJ whole genome shotgun (WGS) entry which is preliminary data.</text>
</comment>
<dbReference type="InterPro" id="IPR014044">
    <property type="entry name" value="CAP_dom"/>
</dbReference>
<gene>
    <name evidence="2" type="ORF">ENR64_11710</name>
</gene>
<dbReference type="AlphaFoldDB" id="A0A7C3PFP4"/>
<feature type="domain" description="SCP" evidence="1">
    <location>
        <begin position="75"/>
        <end position="190"/>
    </location>
</feature>
<organism evidence="2">
    <name type="scientific">Oscillatoriales cyanobacterium SpSt-418</name>
    <dbReference type="NCBI Taxonomy" id="2282169"/>
    <lineage>
        <taxon>Bacteria</taxon>
        <taxon>Bacillati</taxon>
        <taxon>Cyanobacteriota</taxon>
        <taxon>Cyanophyceae</taxon>
        <taxon>Oscillatoriophycideae</taxon>
        <taxon>Oscillatoriales</taxon>
    </lineage>
</organism>
<protein>
    <submittedName>
        <fullName evidence="2">CAP domain-containing protein</fullName>
    </submittedName>
</protein>
<dbReference type="PANTHER" id="PTHR31157">
    <property type="entry name" value="SCP DOMAIN-CONTAINING PROTEIN"/>
    <property type="match status" value="1"/>
</dbReference>
<dbReference type="EMBL" id="DSRU01000169">
    <property type="protein sequence ID" value="HFM98399.1"/>
    <property type="molecule type" value="Genomic_DNA"/>
</dbReference>
<name>A0A7C3PFP4_9CYAN</name>
<dbReference type="PANTHER" id="PTHR31157:SF1">
    <property type="entry name" value="SCP DOMAIN-CONTAINING PROTEIN"/>
    <property type="match status" value="1"/>
</dbReference>